<organism evidence="13 14">
    <name type="scientific">Geotalea uraniireducens (strain Rf4)</name>
    <name type="common">Geobacter uraniireducens</name>
    <dbReference type="NCBI Taxonomy" id="351605"/>
    <lineage>
        <taxon>Bacteria</taxon>
        <taxon>Pseudomonadati</taxon>
        <taxon>Thermodesulfobacteriota</taxon>
        <taxon>Desulfuromonadia</taxon>
        <taxon>Geobacterales</taxon>
        <taxon>Geobacteraceae</taxon>
        <taxon>Geotalea</taxon>
    </lineage>
</organism>
<dbReference type="InterPro" id="IPR036688">
    <property type="entry name" value="MoeA_C_domain_IV_sf"/>
</dbReference>
<gene>
    <name evidence="13" type="ordered locus">Gura_3393</name>
</gene>
<dbReference type="HOGENOM" id="CLU_010186_7_0_7"/>
<evidence type="ECO:0000313" key="13">
    <source>
        <dbReference type="EMBL" id="ABQ27549.1"/>
    </source>
</evidence>
<keyword evidence="6 11" id="KW-0808">Transferase</keyword>
<dbReference type="InterPro" id="IPR005111">
    <property type="entry name" value="MoeA_C_domain_IV"/>
</dbReference>
<evidence type="ECO:0000256" key="9">
    <source>
        <dbReference type="ARBA" id="ARBA00023150"/>
    </source>
</evidence>
<dbReference type="AlphaFoldDB" id="A5G6Y1"/>
<keyword evidence="8 11" id="KW-0460">Magnesium</keyword>
<dbReference type="SUPFAM" id="SSF63867">
    <property type="entry name" value="MoeA C-terminal domain-like"/>
    <property type="match status" value="1"/>
</dbReference>
<dbReference type="GO" id="GO:0005829">
    <property type="term" value="C:cytosol"/>
    <property type="evidence" value="ECO:0007669"/>
    <property type="project" value="TreeGrafter"/>
</dbReference>
<name>A5G6Y1_GEOUR</name>
<dbReference type="EC" id="2.10.1.1" evidence="11"/>
<keyword evidence="9 11" id="KW-0501">Molybdenum cofactor biosynthesis</keyword>
<dbReference type="UniPathway" id="UPA00344"/>
<dbReference type="FunFam" id="2.170.190.11:FF:000001">
    <property type="entry name" value="Molybdopterin molybdenumtransferase"/>
    <property type="match status" value="1"/>
</dbReference>
<dbReference type="Gene3D" id="2.170.190.11">
    <property type="entry name" value="Molybdopterin biosynthesis moea protein, domain 3"/>
    <property type="match status" value="1"/>
</dbReference>
<dbReference type="RefSeq" id="WP_011940210.1">
    <property type="nucleotide sequence ID" value="NC_009483.1"/>
</dbReference>
<dbReference type="PROSITE" id="PS01079">
    <property type="entry name" value="MOCF_BIOSYNTHESIS_2"/>
    <property type="match status" value="1"/>
</dbReference>
<dbReference type="NCBIfam" id="NF045515">
    <property type="entry name" value="Glp_gephyrin"/>
    <property type="match status" value="1"/>
</dbReference>
<keyword evidence="5 11" id="KW-0500">Molybdenum</keyword>
<comment type="pathway">
    <text evidence="3 11">Cofactor biosynthesis; molybdopterin biosynthesis.</text>
</comment>
<dbReference type="Gene3D" id="3.90.105.10">
    <property type="entry name" value="Molybdopterin biosynthesis moea protein, domain 2"/>
    <property type="match status" value="1"/>
</dbReference>
<evidence type="ECO:0000256" key="5">
    <source>
        <dbReference type="ARBA" id="ARBA00022505"/>
    </source>
</evidence>
<dbReference type="PANTHER" id="PTHR10192:SF5">
    <property type="entry name" value="GEPHYRIN"/>
    <property type="match status" value="1"/>
</dbReference>
<dbReference type="FunFam" id="3.40.980.10:FF:000004">
    <property type="entry name" value="Molybdopterin molybdenumtransferase"/>
    <property type="match status" value="1"/>
</dbReference>
<evidence type="ECO:0000256" key="8">
    <source>
        <dbReference type="ARBA" id="ARBA00022842"/>
    </source>
</evidence>
<dbReference type="SUPFAM" id="SSF63882">
    <property type="entry name" value="MoeA N-terminal region -like"/>
    <property type="match status" value="1"/>
</dbReference>
<dbReference type="OrthoDB" id="9804758at2"/>
<feature type="domain" description="MoaB/Mog" evidence="12">
    <location>
        <begin position="174"/>
        <end position="311"/>
    </location>
</feature>
<dbReference type="SMART" id="SM00852">
    <property type="entry name" value="MoCF_biosynth"/>
    <property type="match status" value="1"/>
</dbReference>
<proteinExistence type="inferred from homology"/>
<evidence type="ECO:0000256" key="2">
    <source>
        <dbReference type="ARBA" id="ARBA00002901"/>
    </source>
</evidence>
<evidence type="ECO:0000256" key="6">
    <source>
        <dbReference type="ARBA" id="ARBA00022679"/>
    </source>
</evidence>
<dbReference type="KEGG" id="gur:Gura_3393"/>
<comment type="function">
    <text evidence="2 11">Catalyzes the insertion of molybdate into adenylated molybdopterin with the concomitant release of AMP.</text>
</comment>
<sequence>MLTFIEARSIILNSVRPVGTERVMLLDAIGRILADEIKAPWDMPLWNNSAMDGYAVRSEDCQTSVTLRVTGYIPAGATDTCIVDPGCTVRIMTGAPIPPGADAVVPFEETEEGEQFIKIHSQVKKGQHIRFAGEDVKAGDTVLAAGTVIAPPGISMLASLGSAFVPVYRKARVAILSTGDELVELGGQVSAGQIINSNTLSLAAAVREIGCEPVIIGIARDNRASHQQLLREGLNADALITSAGVSAGDRDLVREVLAELGVQQLFWKVDIKPGRPTAFGLNAGKPVFSLPGNPVSTMMTFEEFVRPALLKMMGRKRVIKPTVKAALKEDVRKKTGRLHLLRVRLEAGSDGYQASVFGDQSTGILRTMVQADGFAFLPPEKGFFAKGELVDVHVLNRDFEMEEG</sequence>
<dbReference type="GO" id="GO:0006777">
    <property type="term" value="P:Mo-molybdopterin cofactor biosynthetic process"/>
    <property type="evidence" value="ECO:0007669"/>
    <property type="project" value="UniProtKB-UniRule"/>
</dbReference>
<comment type="similarity">
    <text evidence="4 11">Belongs to the MoeA family.</text>
</comment>
<dbReference type="InterPro" id="IPR038987">
    <property type="entry name" value="MoeA-like"/>
</dbReference>
<dbReference type="InterPro" id="IPR036425">
    <property type="entry name" value="MoaB/Mog-like_dom_sf"/>
</dbReference>
<protein>
    <recommendedName>
        <fullName evidence="11">Molybdopterin molybdenumtransferase</fullName>
        <ecNumber evidence="11">2.10.1.1</ecNumber>
    </recommendedName>
</protein>
<dbReference type="CDD" id="cd00887">
    <property type="entry name" value="MoeA"/>
    <property type="match status" value="1"/>
</dbReference>
<dbReference type="InterPro" id="IPR001453">
    <property type="entry name" value="MoaB/Mog_dom"/>
</dbReference>
<dbReference type="GO" id="GO:0046872">
    <property type="term" value="F:metal ion binding"/>
    <property type="evidence" value="ECO:0007669"/>
    <property type="project" value="UniProtKB-UniRule"/>
</dbReference>
<comment type="catalytic activity">
    <reaction evidence="10">
        <text>adenylyl-molybdopterin + molybdate = Mo-molybdopterin + AMP + H(+)</text>
        <dbReference type="Rhea" id="RHEA:35047"/>
        <dbReference type="ChEBI" id="CHEBI:15378"/>
        <dbReference type="ChEBI" id="CHEBI:36264"/>
        <dbReference type="ChEBI" id="CHEBI:62727"/>
        <dbReference type="ChEBI" id="CHEBI:71302"/>
        <dbReference type="ChEBI" id="CHEBI:456215"/>
        <dbReference type="EC" id="2.10.1.1"/>
    </reaction>
</comment>
<comment type="cofactor">
    <cofactor evidence="1 11">
        <name>Mg(2+)</name>
        <dbReference type="ChEBI" id="CHEBI:18420"/>
    </cofactor>
</comment>
<dbReference type="STRING" id="351605.Gura_3393"/>
<dbReference type="Pfam" id="PF03454">
    <property type="entry name" value="MoeA_C"/>
    <property type="match status" value="1"/>
</dbReference>
<dbReference type="GO" id="GO:0061599">
    <property type="term" value="F:molybdopterin molybdotransferase activity"/>
    <property type="evidence" value="ECO:0007669"/>
    <property type="project" value="UniProtKB-UniRule"/>
</dbReference>
<evidence type="ECO:0000256" key="1">
    <source>
        <dbReference type="ARBA" id="ARBA00001946"/>
    </source>
</evidence>
<dbReference type="InterPro" id="IPR005110">
    <property type="entry name" value="MoeA_linker/N"/>
</dbReference>
<keyword evidence="14" id="KW-1185">Reference proteome</keyword>
<evidence type="ECO:0000256" key="10">
    <source>
        <dbReference type="ARBA" id="ARBA00047317"/>
    </source>
</evidence>
<reference evidence="13 14" key="1">
    <citation type="submission" date="2007-05" db="EMBL/GenBank/DDBJ databases">
        <title>Complete sequence of Geobacter uraniireducens Rf4.</title>
        <authorList>
            <consortium name="US DOE Joint Genome Institute"/>
            <person name="Copeland A."/>
            <person name="Lucas S."/>
            <person name="Lapidus A."/>
            <person name="Barry K."/>
            <person name="Detter J.C."/>
            <person name="Glavina del Rio T."/>
            <person name="Hammon N."/>
            <person name="Israni S."/>
            <person name="Dalin E."/>
            <person name="Tice H."/>
            <person name="Pitluck S."/>
            <person name="Chertkov O."/>
            <person name="Brettin T."/>
            <person name="Bruce D."/>
            <person name="Han C."/>
            <person name="Schmutz J."/>
            <person name="Larimer F."/>
            <person name="Land M."/>
            <person name="Hauser L."/>
            <person name="Kyrpides N."/>
            <person name="Mikhailova N."/>
            <person name="Shelobolina E."/>
            <person name="Aklujkar M."/>
            <person name="Lovley D."/>
            <person name="Richardson P."/>
        </authorList>
    </citation>
    <scope>NUCLEOTIDE SEQUENCE [LARGE SCALE GENOMIC DNA]</scope>
    <source>
        <strain evidence="13 14">Rf4</strain>
    </source>
</reference>
<evidence type="ECO:0000313" key="14">
    <source>
        <dbReference type="Proteomes" id="UP000006695"/>
    </source>
</evidence>
<dbReference type="InterPro" id="IPR036135">
    <property type="entry name" value="MoeA_linker/N_sf"/>
</dbReference>
<dbReference type="Proteomes" id="UP000006695">
    <property type="component" value="Chromosome"/>
</dbReference>
<dbReference type="PANTHER" id="PTHR10192">
    <property type="entry name" value="MOLYBDOPTERIN BIOSYNTHESIS PROTEIN"/>
    <property type="match status" value="1"/>
</dbReference>
<evidence type="ECO:0000256" key="7">
    <source>
        <dbReference type="ARBA" id="ARBA00022723"/>
    </source>
</evidence>
<dbReference type="Gene3D" id="3.40.980.10">
    <property type="entry name" value="MoaB/Mog-like domain"/>
    <property type="match status" value="1"/>
</dbReference>
<evidence type="ECO:0000256" key="4">
    <source>
        <dbReference type="ARBA" id="ARBA00010763"/>
    </source>
</evidence>
<keyword evidence="7 11" id="KW-0479">Metal-binding</keyword>
<evidence type="ECO:0000256" key="3">
    <source>
        <dbReference type="ARBA" id="ARBA00005046"/>
    </source>
</evidence>
<dbReference type="InterPro" id="IPR008284">
    <property type="entry name" value="MoCF_biosynth_CS"/>
</dbReference>
<dbReference type="Gene3D" id="2.40.340.10">
    <property type="entry name" value="MoeA, C-terminal, domain IV"/>
    <property type="match status" value="1"/>
</dbReference>
<dbReference type="NCBIfam" id="TIGR00177">
    <property type="entry name" value="molyb_syn"/>
    <property type="match status" value="1"/>
</dbReference>
<evidence type="ECO:0000259" key="12">
    <source>
        <dbReference type="SMART" id="SM00852"/>
    </source>
</evidence>
<accession>A5G6Y1</accession>
<dbReference type="SUPFAM" id="SSF53218">
    <property type="entry name" value="Molybdenum cofactor biosynthesis proteins"/>
    <property type="match status" value="1"/>
</dbReference>
<dbReference type="Pfam" id="PF00994">
    <property type="entry name" value="MoCF_biosynth"/>
    <property type="match status" value="1"/>
</dbReference>
<evidence type="ECO:0000256" key="11">
    <source>
        <dbReference type="RuleBase" id="RU365090"/>
    </source>
</evidence>
<dbReference type="EMBL" id="CP000698">
    <property type="protein sequence ID" value="ABQ27549.1"/>
    <property type="molecule type" value="Genomic_DNA"/>
</dbReference>
<dbReference type="Pfam" id="PF03453">
    <property type="entry name" value="MoeA_N"/>
    <property type="match status" value="1"/>
</dbReference>